<reference evidence="2" key="2">
    <citation type="journal article" date="2019" name="Microbiol. Resour. Announc.">
        <title>Draft Genomic Sequences of Streptomyces misionensis and Streptomyces albidoflavus, bacteria applied for phytopathogen biocontrol.</title>
        <authorList>
            <person name="Pylro V."/>
            <person name="Dias A."/>
            <person name="Andreote F."/>
            <person name="Varani A."/>
            <person name="Andreote C."/>
            <person name="Bernardo E."/>
            <person name="Martins T."/>
        </authorList>
    </citation>
    <scope>NUCLEOTIDE SEQUENCE</scope>
    <source>
        <strain evidence="2">77</strain>
    </source>
</reference>
<dbReference type="EMBL" id="PKLL01000023">
    <property type="protein sequence ID" value="RZE20756.1"/>
    <property type="molecule type" value="Genomic_DNA"/>
</dbReference>
<protein>
    <recommendedName>
        <fullName evidence="5">WXG100 family type VII secretion target</fullName>
    </recommendedName>
</protein>
<name>A0A126Y5K3_9ACTN</name>
<accession>A0A126Y5K3</accession>
<dbReference type="InterPro" id="IPR036689">
    <property type="entry name" value="ESAT-6-like_sf"/>
</dbReference>
<gene>
    <name evidence="1" type="ORF">C0Q92_18885</name>
    <name evidence="2" type="ORF">FRZ02_15355</name>
</gene>
<accession>A0A2M9SPU8</accession>
<organism evidence="1 3">
    <name type="scientific">Streptomyces albidoflavus</name>
    <dbReference type="NCBI Taxonomy" id="1886"/>
    <lineage>
        <taxon>Bacteria</taxon>
        <taxon>Bacillati</taxon>
        <taxon>Actinomycetota</taxon>
        <taxon>Actinomycetes</taxon>
        <taxon>Kitasatosporales</taxon>
        <taxon>Streptomycetaceae</taxon>
        <taxon>Streptomyces</taxon>
        <taxon>Streptomyces albidoflavus group</taxon>
    </lineage>
</organism>
<dbReference type="EMBL" id="VOGX01000022">
    <property type="protein sequence ID" value="TWV24422.1"/>
    <property type="molecule type" value="Genomic_DNA"/>
</dbReference>
<evidence type="ECO:0008006" key="5">
    <source>
        <dbReference type="Google" id="ProtNLM"/>
    </source>
</evidence>
<comment type="caution">
    <text evidence="1">The sequence shown here is derived from an EMBL/GenBank/DDBJ whole genome shotgun (WGS) entry which is preliminary data.</text>
</comment>
<dbReference type="Proteomes" id="UP000318052">
    <property type="component" value="Unassembled WGS sequence"/>
</dbReference>
<dbReference type="KEGG" id="salb:XNR_3588"/>
<sequence length="87" mass="9886">MADPQIEELTQRAQRLRSLADHIDGLVDQPKRHSTTQMKSWSGPNADAVRGKLRTWHTTCTNVAKSLRDEAQQCTNDAKDLKKDDKK</sequence>
<dbReference type="Proteomes" id="UP000292693">
    <property type="component" value="Unassembled WGS sequence"/>
</dbReference>
<dbReference type="AlphaFoldDB" id="A0A126Y5K3"/>
<evidence type="ECO:0000313" key="1">
    <source>
        <dbReference type="EMBL" id="RZE20756.1"/>
    </source>
</evidence>
<evidence type="ECO:0000313" key="4">
    <source>
        <dbReference type="Proteomes" id="UP000318052"/>
    </source>
</evidence>
<proteinExistence type="predicted"/>
<dbReference type="RefSeq" id="WP_008415822.1">
    <property type="nucleotide sequence ID" value="NC_020990.1"/>
</dbReference>
<evidence type="ECO:0000313" key="2">
    <source>
        <dbReference type="EMBL" id="TWV24422.1"/>
    </source>
</evidence>
<evidence type="ECO:0000313" key="3">
    <source>
        <dbReference type="Proteomes" id="UP000292693"/>
    </source>
</evidence>
<dbReference type="Gene3D" id="1.10.287.1060">
    <property type="entry name" value="ESAT-6-like"/>
    <property type="match status" value="1"/>
</dbReference>
<reference evidence="2" key="3">
    <citation type="submission" date="2019-07" db="EMBL/GenBank/DDBJ databases">
        <authorList>
            <person name="Pylro V."/>
            <person name="Dias A."/>
            <person name="Andreote F."/>
            <person name="Varani A."/>
            <person name="Andreote C."/>
            <person name="Bernardo E."/>
            <person name="Martins T."/>
        </authorList>
    </citation>
    <scope>NUCLEOTIDE SEQUENCE</scope>
    <source>
        <strain evidence="2">77</strain>
    </source>
</reference>
<keyword evidence="4" id="KW-1185">Reference proteome</keyword>
<dbReference type="SUPFAM" id="SSF140453">
    <property type="entry name" value="EsxAB dimer-like"/>
    <property type="match status" value="1"/>
</dbReference>
<dbReference type="GeneID" id="97269365"/>
<accession>A0A0X3X1K3</accession>
<reference evidence="1 3" key="1">
    <citation type="submission" date="2017-12" db="EMBL/GenBank/DDBJ databases">
        <title>Population genomics insights into the ecological differentiation and adaptive evolution in streptomycetes.</title>
        <authorList>
            <person name="Li Y."/>
            <person name="Huang Y."/>
        </authorList>
    </citation>
    <scope>NUCLEOTIDE SEQUENCE [LARGE SCALE GENOMIC DNA]</scope>
    <source>
        <strain evidence="1 3">NBRC 100770</strain>
    </source>
</reference>